<organism evidence="4 5">
    <name type="scientific">Alicycliphilus denitrificans</name>
    <dbReference type="NCBI Taxonomy" id="179636"/>
    <lineage>
        <taxon>Bacteria</taxon>
        <taxon>Pseudomonadati</taxon>
        <taxon>Pseudomonadota</taxon>
        <taxon>Betaproteobacteria</taxon>
        <taxon>Burkholderiales</taxon>
        <taxon>Comamonadaceae</taxon>
        <taxon>Alicycliphilus</taxon>
    </lineage>
</organism>
<gene>
    <name evidence="4" type="ORF">CE154_012900</name>
</gene>
<keyword evidence="4" id="KW-0670">Pyruvate</keyword>
<dbReference type="Pfam" id="PF20169">
    <property type="entry name" value="DUF6537"/>
    <property type="match status" value="1"/>
</dbReference>
<evidence type="ECO:0000259" key="3">
    <source>
        <dbReference type="Pfam" id="PF20169"/>
    </source>
</evidence>
<protein>
    <submittedName>
        <fullName evidence="4">Indolepyruvate ferredoxin oxidoreductase family protein</fullName>
    </submittedName>
</protein>
<dbReference type="InterPro" id="IPR051457">
    <property type="entry name" value="2-oxoacid:Fd_oxidoreductase"/>
</dbReference>
<evidence type="ECO:0000256" key="1">
    <source>
        <dbReference type="ARBA" id="ARBA00023002"/>
    </source>
</evidence>
<dbReference type="InterPro" id="IPR009014">
    <property type="entry name" value="Transketo_C/PFOR_II"/>
</dbReference>
<dbReference type="Pfam" id="PF01558">
    <property type="entry name" value="POR"/>
    <property type="match status" value="1"/>
</dbReference>
<feature type="domain" description="DUF6537" evidence="3">
    <location>
        <begin position="939"/>
        <end position="1131"/>
    </location>
</feature>
<proteinExistence type="predicted"/>
<dbReference type="PANTHER" id="PTHR48084">
    <property type="entry name" value="2-OXOGLUTARATE OXIDOREDUCTASE SUBUNIT KORB-RELATED"/>
    <property type="match status" value="1"/>
</dbReference>
<dbReference type="InterPro" id="IPR046667">
    <property type="entry name" value="DUF6537"/>
</dbReference>
<accession>A0A3R7EE59</accession>
<dbReference type="SUPFAM" id="SSF53323">
    <property type="entry name" value="Pyruvate-ferredoxin oxidoreductase, PFOR, domain III"/>
    <property type="match status" value="1"/>
</dbReference>
<comment type="caution">
    <text evidence="4">The sequence shown here is derived from an EMBL/GenBank/DDBJ whole genome shotgun (WGS) entry which is preliminary data.</text>
</comment>
<dbReference type="NCBIfam" id="NF009588">
    <property type="entry name" value="PRK13029.1"/>
    <property type="match status" value="1"/>
</dbReference>
<keyword evidence="1" id="KW-0560">Oxidoreductase</keyword>
<evidence type="ECO:0000313" key="4">
    <source>
        <dbReference type="EMBL" id="RKJ96899.1"/>
    </source>
</evidence>
<dbReference type="InterPro" id="IPR029061">
    <property type="entry name" value="THDP-binding"/>
</dbReference>
<dbReference type="Proteomes" id="UP000216225">
    <property type="component" value="Unassembled WGS sequence"/>
</dbReference>
<dbReference type="InterPro" id="IPR002869">
    <property type="entry name" value="Pyrv_flavodox_OxRed_cen"/>
</dbReference>
<evidence type="ECO:0000259" key="2">
    <source>
        <dbReference type="Pfam" id="PF01558"/>
    </source>
</evidence>
<dbReference type="InterPro" id="IPR019752">
    <property type="entry name" value="Pyrv/ketoisovalerate_OxRed_cat"/>
</dbReference>
<dbReference type="InterPro" id="IPR002880">
    <property type="entry name" value="Pyrv_Fd/Flavodoxin_OxRdtase_N"/>
</dbReference>
<dbReference type="GO" id="GO:0016903">
    <property type="term" value="F:oxidoreductase activity, acting on the aldehyde or oxo group of donors"/>
    <property type="evidence" value="ECO:0007669"/>
    <property type="project" value="InterPro"/>
</dbReference>
<reference evidence="4 5" key="1">
    <citation type="submission" date="2018-09" db="EMBL/GenBank/DDBJ databases">
        <title>Genome comparison of Alicycliphilus sp. BQ1, a polyurethanolytic bacterium, with its closest phylogenetic relatives Alicycliphilus denitrificans BC and K601, unable to attack polyurethane.</title>
        <authorList>
            <person name="Loza-Tavera H."/>
            <person name="Lozano L."/>
            <person name="Cevallos M."/>
            <person name="Maya-Lucas O."/>
            <person name="Garcia-Mena J."/>
            <person name="Hernandez J."/>
        </authorList>
    </citation>
    <scope>NUCLEOTIDE SEQUENCE [LARGE SCALE GENOMIC DNA]</scope>
    <source>
        <strain evidence="4 5">BQ1</strain>
    </source>
</reference>
<dbReference type="PANTHER" id="PTHR48084:SF3">
    <property type="entry name" value="SUBUNIT OF PYRUVATE:FLAVODOXIN OXIDOREDUCTASE"/>
    <property type="match status" value="1"/>
</dbReference>
<dbReference type="Gene3D" id="3.40.50.970">
    <property type="match status" value="1"/>
</dbReference>
<sequence length="1148" mass="123610">MSDLSVGSRLRAVGLDDKYTATEGTVYLTGVQALVRLPMMQKRRDRAAGLNTAGYITGYRGSPLGTFDDQLVKARKHLQAHDVVFVPGVNEDLAATAVWGSQMAEVKGEGRFDGVFSIWYGKGPGVDRSGDAFRHGNLAGSSKNGGVLVLMGDDHTCESSTTCHQSEFALVDAQMPILSPAGVPELIAYGLYGWALSRYSGCWVGMKCIKDTADASGSVEVHEAGPSFTCPELPDMPADGLNIRLPDTPHAQEYRLVNHKLAAVQAFARANRIDRVAFGRREGARIGIVTSGKSWLDLRQALADLGIDEARAQALGLAVYKAGLVWPLEPEGIAEFALGLDKVIVIEEKRSLLEAQLKDILYGRPGAPQVIGKRDERGAKLLRVEMALDAAMIAQVLGHRLAEIDPALLETTHALARRKPVLGAVDVMARSFYFCAGCPHNTSTRIPEGSRGYAGIGCSWMAQSMDRGTLGYTQMGAEGMAWVGEAPFSRRPHMFQNMGDGTYFHSGLLAVRAAVAARTNITFKLLYNDAVAMTGGQRHDGPLDPVRMTQQVHAEGVARIAVVTDDPGKYDGVTGWAPGVTIHHRDELDAVQRELREVPGTSVLVYDQTCAAEKRRRRKRGEFPDPDMRLVINEAVCEGCGDCGAQSNCVAVVPVETEFGRKRAIDQSACNKDFSCLKGFCPSFVTVRGGKLRKGVGTGADGLEAPLPEPALPDLTQGVYSLVITGVGGTGVVTIGALLGMAAHLEGKGVGVLDMAGLAQKGGSVWTHMRFGATPQAIAAVRVAPGGADALIGCDLVVAASGNTLTMTRKGATRAIVNTQEVMPGAFAQNPDMQFPANPLVKTVARAIGEGNLELVDAGRLALALCGDAIATNLFMLGAAYQRGLVPVSAQAIERAIELNGAAVKMNLAAFRWGRRHAVDPQAVAASAGAVQRKQAASLDEAVQRRVEFLTGYQNAAYAARFKALVDAVRAHESRAWPGQEQLASAVAQSFFKLMAYKDEYEVARLYAAPAFREQIAAQFEGTPRLAFNLAPPLLGRRKREFGAWMLPAFGLLARLKFLRGTALDPFGRTEERRHERAMIDQFEALVQRLLKEARPDQHELAVQIAQAPLQVRGYGHVKEAARQAYEAELAQLLQRWQEPQVVRRRAA</sequence>
<dbReference type="RefSeq" id="WP_094438438.1">
    <property type="nucleotide sequence ID" value="NZ_NKDB02000002.1"/>
</dbReference>
<dbReference type="NCBIfam" id="NF009589">
    <property type="entry name" value="PRK13030.1"/>
    <property type="match status" value="1"/>
</dbReference>
<evidence type="ECO:0000313" key="5">
    <source>
        <dbReference type="Proteomes" id="UP000216225"/>
    </source>
</evidence>
<dbReference type="AlphaFoldDB" id="A0A3R7EE59"/>
<dbReference type="Gene3D" id="3.40.920.10">
    <property type="entry name" value="Pyruvate-ferredoxin oxidoreductase, PFOR, domain III"/>
    <property type="match status" value="1"/>
</dbReference>
<name>A0A3R7EE59_9BURK</name>
<dbReference type="CDD" id="cd07034">
    <property type="entry name" value="TPP_PYR_PFOR_IOR-alpha_like"/>
    <property type="match status" value="1"/>
</dbReference>
<dbReference type="SUPFAM" id="SSF52922">
    <property type="entry name" value="TK C-terminal domain-like"/>
    <property type="match status" value="1"/>
</dbReference>
<dbReference type="EMBL" id="NKDB02000002">
    <property type="protein sequence ID" value="RKJ96899.1"/>
    <property type="molecule type" value="Genomic_DNA"/>
</dbReference>
<dbReference type="SUPFAM" id="SSF52518">
    <property type="entry name" value="Thiamin diphosphate-binding fold (THDP-binding)"/>
    <property type="match status" value="2"/>
</dbReference>
<feature type="domain" description="Pyruvate/ketoisovalerate oxidoreductase catalytic" evidence="2">
    <location>
        <begin position="728"/>
        <end position="915"/>
    </location>
</feature>